<evidence type="ECO:0000256" key="1">
    <source>
        <dbReference type="SAM" id="SignalP"/>
    </source>
</evidence>
<keyword evidence="1" id="KW-0732">Signal</keyword>
<organism evidence="2 3">
    <name type="scientific">candidate division WOR-3 bacterium</name>
    <dbReference type="NCBI Taxonomy" id="2052148"/>
    <lineage>
        <taxon>Bacteria</taxon>
        <taxon>Bacteria division WOR-3</taxon>
    </lineage>
</organism>
<comment type="caution">
    <text evidence="2">The sequence shown here is derived from an EMBL/GenBank/DDBJ whole genome shotgun (WGS) entry which is preliminary data.</text>
</comment>
<feature type="signal peptide" evidence="1">
    <location>
        <begin position="1"/>
        <end position="27"/>
    </location>
</feature>
<sequence>MKDKKSYKRYFTAGLLALLILPGIAGAQILNDPANPYQFQAGLETGFVGFISHRIQLGLTGTEFDYVEEGGQKNLFFFNRLTAEFKFVDRHNLIFLYQPLNLVTEDILENDLITDSLLFPAGTPMEFRYGFDFYRASYLYDFAKDPDRELSAGISFQIRNATISYAPKTGDSLRLTQNIGPVPILKFRWKEPFDNGTWFGFEADGFWADGRYITGSANDFMGAIFDVSARYGFKLREGMDSYINLRYLGGGARGQDETVDSYGDGYTDNWLNTVSLSLGFYLK</sequence>
<name>A0A9D5QE04_UNCW3</name>
<dbReference type="EMBL" id="WJKJ01000344">
    <property type="protein sequence ID" value="MBD3365607.1"/>
    <property type="molecule type" value="Genomic_DNA"/>
</dbReference>
<dbReference type="AlphaFoldDB" id="A0A9D5QE04"/>
<accession>A0A9D5QE04</accession>
<evidence type="ECO:0008006" key="4">
    <source>
        <dbReference type="Google" id="ProtNLM"/>
    </source>
</evidence>
<evidence type="ECO:0000313" key="2">
    <source>
        <dbReference type="EMBL" id="MBD3365607.1"/>
    </source>
</evidence>
<proteinExistence type="predicted"/>
<reference evidence="2" key="1">
    <citation type="submission" date="2019-11" db="EMBL/GenBank/DDBJ databases">
        <title>Microbial mats filling the niche in hypersaline microbial mats.</title>
        <authorList>
            <person name="Wong H.L."/>
            <person name="Macleod F.I."/>
            <person name="White R.A. III"/>
            <person name="Burns B.P."/>
        </authorList>
    </citation>
    <scope>NUCLEOTIDE SEQUENCE</scope>
    <source>
        <strain evidence="2">Bin_327</strain>
    </source>
</reference>
<dbReference type="Proteomes" id="UP000630660">
    <property type="component" value="Unassembled WGS sequence"/>
</dbReference>
<gene>
    <name evidence="2" type="ORF">GF359_10380</name>
</gene>
<evidence type="ECO:0000313" key="3">
    <source>
        <dbReference type="Proteomes" id="UP000630660"/>
    </source>
</evidence>
<protein>
    <recommendedName>
        <fullName evidence="4">Outer membrane protein beta-barrel domain-containing protein</fullName>
    </recommendedName>
</protein>
<feature type="chain" id="PRO_5038735753" description="Outer membrane protein beta-barrel domain-containing protein" evidence="1">
    <location>
        <begin position="28"/>
        <end position="283"/>
    </location>
</feature>